<dbReference type="Pfam" id="PF12874">
    <property type="entry name" value="zf-met"/>
    <property type="match status" value="1"/>
</dbReference>
<dbReference type="InterPro" id="IPR012934">
    <property type="entry name" value="Znf_AD"/>
</dbReference>
<gene>
    <name evidence="10" type="ORF">CHIRRI_LOCUS14203</name>
</gene>
<keyword evidence="5" id="KW-0862">Zinc</keyword>
<evidence type="ECO:0000256" key="5">
    <source>
        <dbReference type="ARBA" id="ARBA00022833"/>
    </source>
</evidence>
<keyword evidence="11" id="KW-1185">Reference proteome</keyword>
<accession>A0A9N9S8N2</accession>
<dbReference type="Proteomes" id="UP001153620">
    <property type="component" value="Chromosome 4"/>
</dbReference>
<evidence type="ECO:0000256" key="3">
    <source>
        <dbReference type="ARBA" id="ARBA00022737"/>
    </source>
</evidence>
<keyword evidence="2" id="KW-0479">Metal-binding</keyword>
<dbReference type="PANTHER" id="PTHR24388">
    <property type="entry name" value="ZINC FINGER PROTEIN"/>
    <property type="match status" value="1"/>
</dbReference>
<dbReference type="SUPFAM" id="SSF57667">
    <property type="entry name" value="beta-beta-alpha zinc fingers"/>
    <property type="match status" value="3"/>
</dbReference>
<comment type="similarity">
    <text evidence="8">Belongs to the snail C2H2-type zinc-finger protein family.</text>
</comment>
<comment type="subcellular location">
    <subcellularLocation>
        <location evidence="1">Nucleus</location>
    </subcellularLocation>
</comment>
<evidence type="ECO:0000256" key="7">
    <source>
        <dbReference type="ARBA" id="ARBA00023242"/>
    </source>
</evidence>
<dbReference type="InterPro" id="IPR050527">
    <property type="entry name" value="Snail/Krueppel_Znf"/>
</dbReference>
<evidence type="ECO:0000256" key="8">
    <source>
        <dbReference type="ARBA" id="ARBA00037948"/>
    </source>
</evidence>
<dbReference type="GO" id="GO:0000981">
    <property type="term" value="F:DNA-binding transcription factor activity, RNA polymerase II-specific"/>
    <property type="evidence" value="ECO:0007669"/>
    <property type="project" value="TreeGrafter"/>
</dbReference>
<feature type="domain" description="C2H2-type" evidence="9">
    <location>
        <begin position="514"/>
        <end position="535"/>
    </location>
</feature>
<evidence type="ECO:0000313" key="10">
    <source>
        <dbReference type="EMBL" id="CAG9811394.1"/>
    </source>
</evidence>
<protein>
    <recommendedName>
        <fullName evidence="9">C2H2-type domain-containing protein</fullName>
    </recommendedName>
</protein>
<dbReference type="SMART" id="SM00868">
    <property type="entry name" value="zf-AD"/>
    <property type="match status" value="1"/>
</dbReference>
<proteinExistence type="inferred from homology"/>
<reference evidence="10" key="1">
    <citation type="submission" date="2022-01" db="EMBL/GenBank/DDBJ databases">
        <authorList>
            <person name="King R."/>
        </authorList>
    </citation>
    <scope>NUCLEOTIDE SEQUENCE</scope>
</reference>
<dbReference type="SUPFAM" id="SSF57716">
    <property type="entry name" value="Glucocorticoid receptor-like (DNA-binding domain)"/>
    <property type="match status" value="1"/>
</dbReference>
<dbReference type="Gene3D" id="3.40.1800.20">
    <property type="match status" value="1"/>
</dbReference>
<dbReference type="GO" id="GO:0008270">
    <property type="term" value="F:zinc ion binding"/>
    <property type="evidence" value="ECO:0007669"/>
    <property type="project" value="UniProtKB-KW"/>
</dbReference>
<evidence type="ECO:0000256" key="1">
    <source>
        <dbReference type="ARBA" id="ARBA00004123"/>
    </source>
</evidence>
<dbReference type="FunFam" id="3.30.160.60:FF:000065">
    <property type="entry name" value="B-cell CLL/lymphoma 6, member B"/>
    <property type="match status" value="1"/>
</dbReference>
<dbReference type="Pfam" id="PF00096">
    <property type="entry name" value="zf-C2H2"/>
    <property type="match status" value="2"/>
</dbReference>
<dbReference type="InterPro" id="IPR013087">
    <property type="entry name" value="Znf_C2H2_type"/>
</dbReference>
<keyword evidence="4" id="KW-0863">Zinc-finger</keyword>
<evidence type="ECO:0000256" key="4">
    <source>
        <dbReference type="ARBA" id="ARBA00022771"/>
    </source>
</evidence>
<feature type="domain" description="C2H2-type" evidence="9">
    <location>
        <begin position="426"/>
        <end position="446"/>
    </location>
</feature>
<feature type="domain" description="C2H2-type" evidence="9">
    <location>
        <begin position="363"/>
        <end position="385"/>
    </location>
</feature>
<reference evidence="10" key="2">
    <citation type="submission" date="2022-10" db="EMBL/GenBank/DDBJ databases">
        <authorList>
            <consortium name="ENA_rothamsted_submissions"/>
            <consortium name="culmorum"/>
            <person name="King R."/>
        </authorList>
    </citation>
    <scope>NUCLEOTIDE SEQUENCE</scope>
</reference>
<dbReference type="PANTHER" id="PTHR24388:SF54">
    <property type="entry name" value="PROTEIN ESCARGOT"/>
    <property type="match status" value="1"/>
</dbReference>
<dbReference type="PROSITE" id="PS00028">
    <property type="entry name" value="ZINC_FINGER_C2H2_1"/>
    <property type="match status" value="7"/>
</dbReference>
<dbReference type="EMBL" id="OU895880">
    <property type="protein sequence ID" value="CAG9811394.1"/>
    <property type="molecule type" value="Genomic_DNA"/>
</dbReference>
<organism evidence="10 11">
    <name type="scientific">Chironomus riparius</name>
    <dbReference type="NCBI Taxonomy" id="315576"/>
    <lineage>
        <taxon>Eukaryota</taxon>
        <taxon>Metazoa</taxon>
        <taxon>Ecdysozoa</taxon>
        <taxon>Arthropoda</taxon>
        <taxon>Hexapoda</taxon>
        <taxon>Insecta</taxon>
        <taxon>Pterygota</taxon>
        <taxon>Neoptera</taxon>
        <taxon>Endopterygota</taxon>
        <taxon>Diptera</taxon>
        <taxon>Nematocera</taxon>
        <taxon>Chironomoidea</taxon>
        <taxon>Chironomidae</taxon>
        <taxon>Chironominae</taxon>
        <taxon>Chironomus</taxon>
    </lineage>
</organism>
<dbReference type="Gene3D" id="3.30.160.60">
    <property type="entry name" value="Classic Zinc Finger"/>
    <property type="match status" value="5"/>
</dbReference>
<feature type="domain" description="C2H2-type" evidence="9">
    <location>
        <begin position="395"/>
        <end position="415"/>
    </location>
</feature>
<dbReference type="InterPro" id="IPR036236">
    <property type="entry name" value="Znf_C2H2_sf"/>
</dbReference>
<sequence length="595" mass="70020">MDEEMTKCRLCNYQSDRRLMLGVFDESTEYFVKIENYLNIKIPNTSHHHICFHCSQTIDNFHNFATKIQAIQKIIYPDEQQDEQPQEVEQMFEIQVYQEPPDVIEEPPRIINLETPQNTSQKVFMSTVRTRSHVKDKIGISETTFEELRRNIDGQDSMLISKDDALSDQQSHRSFDFEENEENFEVSDGEIYENDEEYKALRDPEDEDFPSAEALKRIPTKLIDNGSLIYKSKRLIRMVSTFYNTSCKICKNKRFRSIHNLFSHYRTSHPEREPYVTCCSMELNKMTKIIWHFVKHIQPEAFKCKICDYVVSRPKFLEIHQNTHLPDSEKPLECDLCSKRFIWKNALKNHLMKHQTERKVHTCSICNKNYQTAGSLSSHKKFAHHSDSNKTRKLCEICSKSFSTLTSYKEHLTLHSEDRDKFQLKCSECGKWLKNKRCLKSHLMLHTNVDMRCDICDYVTKKESLLKNHMMTKHSDVKTFICDHPDCGKSFKVKRALSIHKSQNHGGKATVKKCEFCQREFASSTNYYTHRKNLHAKELQEILERKVEEEKIKRIKAGLEPLESSRPKIHMIEQTIFNSKDDTIIITLPADAFNT</sequence>
<feature type="domain" description="C2H2-type" evidence="9">
    <location>
        <begin position="334"/>
        <end position="354"/>
    </location>
</feature>
<keyword evidence="7" id="KW-0539">Nucleus</keyword>
<dbReference type="GO" id="GO:0005634">
    <property type="term" value="C:nucleus"/>
    <property type="evidence" value="ECO:0007669"/>
    <property type="project" value="UniProtKB-SubCell"/>
</dbReference>
<dbReference type="SMART" id="SM00355">
    <property type="entry name" value="ZnF_C2H2"/>
    <property type="match status" value="9"/>
</dbReference>
<evidence type="ECO:0000313" key="11">
    <source>
        <dbReference type="Proteomes" id="UP001153620"/>
    </source>
</evidence>
<feature type="domain" description="C2H2-type" evidence="9">
    <location>
        <begin position="482"/>
        <end position="505"/>
    </location>
</feature>
<keyword evidence="6" id="KW-0238">DNA-binding</keyword>
<evidence type="ECO:0000256" key="6">
    <source>
        <dbReference type="ARBA" id="ARBA00023125"/>
    </source>
</evidence>
<name>A0A9N9S8N2_9DIPT</name>
<evidence type="ECO:0000259" key="9">
    <source>
        <dbReference type="PROSITE" id="PS00028"/>
    </source>
</evidence>
<feature type="domain" description="C2H2-type" evidence="9">
    <location>
        <begin position="304"/>
        <end position="324"/>
    </location>
</feature>
<dbReference type="AlphaFoldDB" id="A0A9N9S8N2"/>
<dbReference type="OrthoDB" id="3565419at2759"/>
<dbReference type="GO" id="GO:0000978">
    <property type="term" value="F:RNA polymerase II cis-regulatory region sequence-specific DNA binding"/>
    <property type="evidence" value="ECO:0007669"/>
    <property type="project" value="TreeGrafter"/>
</dbReference>
<evidence type="ECO:0000256" key="2">
    <source>
        <dbReference type="ARBA" id="ARBA00022723"/>
    </source>
</evidence>
<keyword evidence="3" id="KW-0677">Repeat</keyword>